<feature type="region of interest" description="Disordered" evidence="1">
    <location>
        <begin position="90"/>
        <end position="117"/>
    </location>
</feature>
<gene>
    <name evidence="3" type="ORF">DEW08_25700</name>
</gene>
<keyword evidence="3" id="KW-0808">Transferase</keyword>
<evidence type="ECO:0000313" key="3">
    <source>
        <dbReference type="EMBL" id="AWK89428.1"/>
    </source>
</evidence>
<dbReference type="InterPro" id="IPR038268">
    <property type="entry name" value="RHH_sf"/>
</dbReference>
<evidence type="ECO:0000256" key="1">
    <source>
        <dbReference type="SAM" id="MobiDB-lite"/>
    </source>
</evidence>
<name>A0A2S2CY96_9PROT</name>
<evidence type="ECO:0000259" key="2">
    <source>
        <dbReference type="Pfam" id="PF13467"/>
    </source>
</evidence>
<accession>A0A2S2CY96</accession>
<dbReference type="AlphaFoldDB" id="A0A2S2CY96"/>
<dbReference type="OrthoDB" id="5458732at2"/>
<feature type="domain" description="Ribbon-helix-helix" evidence="2">
    <location>
        <begin position="16"/>
        <end position="83"/>
    </location>
</feature>
<geneLocation type="plasmid" evidence="3 4">
    <name>unnamed2</name>
</geneLocation>
<dbReference type="EMBL" id="CP029357">
    <property type="protein sequence ID" value="AWK89428.1"/>
    <property type="molecule type" value="Genomic_DNA"/>
</dbReference>
<dbReference type="Pfam" id="PF13467">
    <property type="entry name" value="RHH_4"/>
    <property type="match status" value="1"/>
</dbReference>
<sequence length="117" mass="13085">MCNIFANTDPILYESRSRAVRIHGMATSVRLENLFWNVLAELAARDGMTTNQLIVTLYDEVMSVRGEVQNLASFLRVTCVRYLTMAQQRAETSPAPASGEPREDGVISLLRQRPRGA</sequence>
<evidence type="ECO:0000313" key="4">
    <source>
        <dbReference type="Proteomes" id="UP000245629"/>
    </source>
</evidence>
<reference evidence="4" key="1">
    <citation type="submission" date="2018-05" db="EMBL/GenBank/DDBJ databases">
        <title>Azospirillum thermophila sp. nov., a novel isolated from hot spring.</title>
        <authorList>
            <person name="Zhao Z."/>
        </authorList>
    </citation>
    <scope>NUCLEOTIDE SEQUENCE [LARGE SCALE GENOMIC DNA]</scope>
    <source>
        <strain evidence="4">CFH 70021</strain>
        <plasmid evidence="4">unnamed2</plasmid>
    </source>
</reference>
<protein>
    <submittedName>
        <fullName evidence="3">Aryl-sulfate sulfotransferase</fullName>
    </submittedName>
</protein>
<dbReference type="InterPro" id="IPR027373">
    <property type="entry name" value="RHH_dom"/>
</dbReference>
<dbReference type="RefSeq" id="WP_109332675.1">
    <property type="nucleotide sequence ID" value="NZ_CP029357.1"/>
</dbReference>
<dbReference type="KEGG" id="azz:DEW08_25700"/>
<proteinExistence type="predicted"/>
<dbReference type="Proteomes" id="UP000245629">
    <property type="component" value="Plasmid unnamed2"/>
</dbReference>
<dbReference type="Gene3D" id="1.10.3990.20">
    <property type="entry name" value="protein bp1543"/>
    <property type="match status" value="1"/>
</dbReference>
<keyword evidence="3" id="KW-0614">Plasmid</keyword>
<dbReference type="GO" id="GO:0016740">
    <property type="term" value="F:transferase activity"/>
    <property type="evidence" value="ECO:0007669"/>
    <property type="project" value="UniProtKB-KW"/>
</dbReference>
<keyword evidence="4" id="KW-1185">Reference proteome</keyword>
<organism evidence="3 4">
    <name type="scientific">Azospirillum thermophilum</name>
    <dbReference type="NCBI Taxonomy" id="2202148"/>
    <lineage>
        <taxon>Bacteria</taxon>
        <taxon>Pseudomonadati</taxon>
        <taxon>Pseudomonadota</taxon>
        <taxon>Alphaproteobacteria</taxon>
        <taxon>Rhodospirillales</taxon>
        <taxon>Azospirillaceae</taxon>
        <taxon>Azospirillum</taxon>
    </lineage>
</organism>